<dbReference type="InterPro" id="IPR036955">
    <property type="entry name" value="AP2/ERF_dom_sf"/>
</dbReference>
<organism evidence="6 7">
    <name type="scientific">Rhizobium esperanzae</name>
    <dbReference type="NCBI Taxonomy" id="1967781"/>
    <lineage>
        <taxon>Bacteria</taxon>
        <taxon>Pseudomonadati</taxon>
        <taxon>Pseudomonadota</taxon>
        <taxon>Alphaproteobacteria</taxon>
        <taxon>Hyphomicrobiales</taxon>
        <taxon>Rhizobiaceae</taxon>
        <taxon>Rhizobium/Agrobacterium group</taxon>
        <taxon>Rhizobium</taxon>
    </lineage>
</organism>
<evidence type="ECO:0000256" key="4">
    <source>
        <dbReference type="SAM" id="MobiDB-lite"/>
    </source>
</evidence>
<dbReference type="AlphaFoldDB" id="A0A7W6R2H4"/>
<dbReference type="InterPro" id="IPR016177">
    <property type="entry name" value="DNA-bd_dom_sf"/>
</dbReference>
<proteinExistence type="predicted"/>
<dbReference type="Pfam" id="PF07460">
    <property type="entry name" value="NUMOD3"/>
    <property type="match status" value="2"/>
</dbReference>
<evidence type="ECO:0000313" key="7">
    <source>
        <dbReference type="Proteomes" id="UP000540909"/>
    </source>
</evidence>
<evidence type="ECO:0000256" key="3">
    <source>
        <dbReference type="ARBA" id="ARBA00023163"/>
    </source>
</evidence>
<feature type="region of interest" description="Disordered" evidence="4">
    <location>
        <begin position="81"/>
        <end position="132"/>
    </location>
</feature>
<comment type="caution">
    <text evidence="6">The sequence shown here is derived from an EMBL/GenBank/DDBJ whole genome shotgun (WGS) entry which is preliminary data.</text>
</comment>
<dbReference type="Gene3D" id="3.30.730.10">
    <property type="entry name" value="AP2/ERF domain"/>
    <property type="match status" value="1"/>
</dbReference>
<dbReference type="SUPFAM" id="SSF64496">
    <property type="entry name" value="DNA-binding domain of intron-encoded endonucleases"/>
    <property type="match status" value="1"/>
</dbReference>
<dbReference type="SMART" id="SM00496">
    <property type="entry name" value="IENR2"/>
    <property type="match status" value="5"/>
</dbReference>
<feature type="compositionally biased region" description="Basic and acidic residues" evidence="4">
    <location>
        <begin position="110"/>
        <end position="132"/>
    </location>
</feature>
<evidence type="ECO:0000313" key="6">
    <source>
        <dbReference type="EMBL" id="MBB4235042.1"/>
    </source>
</evidence>
<dbReference type="GO" id="GO:0003700">
    <property type="term" value="F:DNA-binding transcription factor activity"/>
    <property type="evidence" value="ECO:0007669"/>
    <property type="project" value="InterPro"/>
</dbReference>
<name>A0A7W6R2H4_9HYPH</name>
<evidence type="ECO:0000256" key="1">
    <source>
        <dbReference type="ARBA" id="ARBA00023015"/>
    </source>
</evidence>
<gene>
    <name evidence="6" type="ORF">GGD57_001600</name>
</gene>
<dbReference type="SMART" id="SM00380">
    <property type="entry name" value="AP2"/>
    <property type="match status" value="1"/>
</dbReference>
<keyword evidence="2" id="KW-0238">DNA-binding</keyword>
<dbReference type="GO" id="GO:0003677">
    <property type="term" value="F:DNA binding"/>
    <property type="evidence" value="ECO:0007669"/>
    <property type="project" value="UniProtKB-KW"/>
</dbReference>
<dbReference type="InterPro" id="IPR001471">
    <property type="entry name" value="AP2/ERF_dom"/>
</dbReference>
<dbReference type="SUPFAM" id="SSF54171">
    <property type="entry name" value="DNA-binding domain"/>
    <property type="match status" value="1"/>
</dbReference>
<keyword evidence="3" id="KW-0804">Transcription</keyword>
<accession>A0A7W6R2H4</accession>
<keyword evidence="1" id="KW-0805">Transcription regulation</keyword>
<sequence>MEFYTYIWRDASGVPFYVGKGKGKRAHNTTNRSKEFKCVHANGGCSVEIVDWFMHESQAHAREVELIELYGRREMGGLLVNKTDGGEGAGGAARSAETRAKMSAAQRGKPKSEEHRSRISEAKKNVSDVTRAKLSDAHTGRVIGIDVRLKMRLARSGKKHSLETIAKIGAGRMGKRHTDDAREKVGIAGRKKKPTGDFKGISFKPLRNKWVASLKCGGEQRFLGSFQTPEQAARAYDKAAFEAWGFDCHLNFPEDFAREDAA</sequence>
<dbReference type="RefSeq" id="WP_184468467.1">
    <property type="nucleotide sequence ID" value="NZ_JACIFY010000004.1"/>
</dbReference>
<dbReference type="EMBL" id="JACIFY010000004">
    <property type="protein sequence ID" value="MBB4235042.1"/>
    <property type="molecule type" value="Genomic_DNA"/>
</dbReference>
<dbReference type="Proteomes" id="UP000540909">
    <property type="component" value="Unassembled WGS sequence"/>
</dbReference>
<dbReference type="PROSITE" id="PS51032">
    <property type="entry name" value="AP2_ERF"/>
    <property type="match status" value="1"/>
</dbReference>
<evidence type="ECO:0000256" key="2">
    <source>
        <dbReference type="ARBA" id="ARBA00023125"/>
    </source>
</evidence>
<reference evidence="6 7" key="1">
    <citation type="submission" date="2020-08" db="EMBL/GenBank/DDBJ databases">
        <title>Genomic Encyclopedia of Type Strains, Phase IV (KMG-V): Genome sequencing to study the core and pangenomes of soil and plant-associated prokaryotes.</title>
        <authorList>
            <person name="Whitman W."/>
        </authorList>
    </citation>
    <scope>NUCLEOTIDE SEQUENCE [LARGE SCALE GENOMIC DNA]</scope>
    <source>
        <strain evidence="6 7">SEMIA 4089</strain>
    </source>
</reference>
<protein>
    <recommendedName>
        <fullName evidence="5">AP2/ERF domain-containing protein</fullName>
    </recommendedName>
</protein>
<evidence type="ECO:0000259" key="5">
    <source>
        <dbReference type="PROSITE" id="PS51032"/>
    </source>
</evidence>
<feature type="domain" description="AP2/ERF" evidence="5">
    <location>
        <begin position="197"/>
        <end position="253"/>
    </location>
</feature>
<dbReference type="InterPro" id="IPR003611">
    <property type="entry name" value="NUMOD3"/>
</dbReference>